<evidence type="ECO:0000256" key="2">
    <source>
        <dbReference type="SAM" id="MobiDB-lite"/>
    </source>
</evidence>
<keyword evidence="4" id="KW-1185">Reference proteome</keyword>
<dbReference type="InterPro" id="IPR037171">
    <property type="entry name" value="NagB/RpiA_transferase-like"/>
</dbReference>
<reference evidence="3" key="1">
    <citation type="submission" date="2022-01" db="EMBL/GenBank/DDBJ databases">
        <authorList>
            <person name="King R."/>
        </authorList>
    </citation>
    <scope>NUCLEOTIDE SEQUENCE</scope>
</reference>
<dbReference type="Gene3D" id="3.30.70.330">
    <property type="match status" value="1"/>
</dbReference>
<dbReference type="SUPFAM" id="SSF100950">
    <property type="entry name" value="NagB/RpiA/CoA transferase-like"/>
    <property type="match status" value="1"/>
</dbReference>
<feature type="region of interest" description="Disordered" evidence="2">
    <location>
        <begin position="286"/>
        <end position="355"/>
    </location>
</feature>
<accession>A0A9P0DS74</accession>
<name>A0A9P0DS74_PHACE</name>
<dbReference type="AlphaFoldDB" id="A0A9P0DS74"/>
<dbReference type="Gene3D" id="3.40.50.10420">
    <property type="entry name" value="NagB/RpiA/CoA transferase-like"/>
    <property type="match status" value="1"/>
</dbReference>
<dbReference type="InterPro" id="IPR002698">
    <property type="entry name" value="FTHF_cligase"/>
</dbReference>
<feature type="compositionally biased region" description="Basic and acidic residues" evidence="2">
    <location>
        <begin position="319"/>
        <end position="332"/>
    </location>
</feature>
<dbReference type="InterPro" id="IPR012677">
    <property type="entry name" value="Nucleotide-bd_a/b_plait_sf"/>
</dbReference>
<dbReference type="PANTHER" id="PTHR13017:SF0">
    <property type="entry name" value="METHENYLTETRAHYDROFOLATE SYNTHASE DOMAIN-CONTAINING PROTEIN"/>
    <property type="match status" value="1"/>
</dbReference>
<organism evidence="3 4">
    <name type="scientific">Phaedon cochleariae</name>
    <name type="common">Mustard beetle</name>
    <dbReference type="NCBI Taxonomy" id="80249"/>
    <lineage>
        <taxon>Eukaryota</taxon>
        <taxon>Metazoa</taxon>
        <taxon>Ecdysozoa</taxon>
        <taxon>Arthropoda</taxon>
        <taxon>Hexapoda</taxon>
        <taxon>Insecta</taxon>
        <taxon>Pterygota</taxon>
        <taxon>Neoptera</taxon>
        <taxon>Endopterygota</taxon>
        <taxon>Coleoptera</taxon>
        <taxon>Polyphaga</taxon>
        <taxon>Cucujiformia</taxon>
        <taxon>Chrysomeloidea</taxon>
        <taxon>Chrysomelidae</taxon>
        <taxon>Chrysomelinae</taxon>
        <taxon>Chrysomelini</taxon>
        <taxon>Phaedon</taxon>
    </lineage>
</organism>
<evidence type="ECO:0000256" key="1">
    <source>
        <dbReference type="ARBA" id="ARBA00015518"/>
    </source>
</evidence>
<dbReference type="InterPro" id="IPR024185">
    <property type="entry name" value="FTHF_cligase-like_sf"/>
</dbReference>
<evidence type="ECO:0000313" key="3">
    <source>
        <dbReference type="EMBL" id="CAH1156066.1"/>
    </source>
</evidence>
<dbReference type="Pfam" id="PF01812">
    <property type="entry name" value="5-FTHF_cyc-lig"/>
    <property type="match status" value="1"/>
</dbReference>
<dbReference type="EMBL" id="OU896708">
    <property type="protein sequence ID" value="CAH1156066.1"/>
    <property type="molecule type" value="Genomic_DNA"/>
</dbReference>
<sequence>MTDSQEPETPKVEPSIPKMVESKYSIRKNVWGQLWKEKLVKFPTPFGRIPNFIGVEEASAKLLQLDVFKSAKSVEVSPDKPLESARALVLENQKDLYVPCPGLGRGLIKKLELDSKHDTKLIVSRWGIEHTGKEVDNVKDEIKIDLLVLGSVAVSKDGYRIGKGAGYADMEFALFKEMKAINDQVVIVTIVHDSQVFDELPKDIFKEYDVPIDFIITPTQIIEVKHDLSKPEGIFWNHLTLRQVETKTVLSELKKKHESEGKDTTLKEYDPEEKVYFPRYYPRYYRSKSKPKPLSDRTNKKAGSQKDQRIKSRSASSAKSERNGPKENKENAENVENVSPQNKLRKRKRPNNYYSLRVGNIQRSVRVRDLKNALTEKGIKPRNITWKGSRGFCFLHYSKKNPKNENEVASKAEDGSDAINSVIELIQELKINPDTEKSITVKVMEPITRVETVNVTSV</sequence>
<proteinExistence type="predicted"/>
<gene>
    <name evidence="3" type="ORF">PHAECO_LOCUS6502</name>
</gene>
<reference evidence="3" key="2">
    <citation type="submission" date="2022-10" db="EMBL/GenBank/DDBJ databases">
        <authorList>
            <consortium name="ENA_rothamsted_submissions"/>
            <consortium name="culmorum"/>
            <person name="King R."/>
        </authorList>
    </citation>
    <scope>NUCLEOTIDE SEQUENCE</scope>
</reference>
<dbReference type="GO" id="GO:0005737">
    <property type="term" value="C:cytoplasm"/>
    <property type="evidence" value="ECO:0007669"/>
    <property type="project" value="TreeGrafter"/>
</dbReference>
<evidence type="ECO:0000313" key="4">
    <source>
        <dbReference type="Proteomes" id="UP001153737"/>
    </source>
</evidence>
<feature type="compositionally biased region" description="Basic and acidic residues" evidence="2">
    <location>
        <begin position="293"/>
        <end position="310"/>
    </location>
</feature>
<protein>
    <recommendedName>
        <fullName evidence="1">Methenyltetrahydrofolate synthase domain-containing protein</fullName>
    </recommendedName>
</protein>
<dbReference type="Proteomes" id="UP001153737">
    <property type="component" value="Chromosome 2"/>
</dbReference>
<dbReference type="OrthoDB" id="433414at2759"/>
<dbReference type="PANTHER" id="PTHR13017">
    <property type="entry name" value="5-FORMYLTETRAHYDROFOLATE CYCLO-LIGASE-RELATED"/>
    <property type="match status" value="1"/>
</dbReference>